<keyword evidence="2 7" id="KW-0812">Transmembrane</keyword>
<dbReference type="Proteomes" id="UP000183982">
    <property type="component" value="Unassembled WGS sequence"/>
</dbReference>
<dbReference type="STRING" id="1470563.SAMN05444000_109117"/>
<dbReference type="InterPro" id="IPR027417">
    <property type="entry name" value="P-loop_NTPase"/>
</dbReference>
<keyword evidence="4 10" id="KW-0067">ATP-binding</keyword>
<accession>A0A1M6JTT8</accession>
<evidence type="ECO:0000256" key="1">
    <source>
        <dbReference type="ARBA" id="ARBA00004651"/>
    </source>
</evidence>
<evidence type="ECO:0000259" key="8">
    <source>
        <dbReference type="PROSITE" id="PS50893"/>
    </source>
</evidence>
<keyword evidence="5 7" id="KW-1133">Transmembrane helix</keyword>
<dbReference type="PANTHER" id="PTHR24221">
    <property type="entry name" value="ATP-BINDING CASSETTE SUB-FAMILY B"/>
    <property type="match status" value="1"/>
</dbReference>
<dbReference type="EMBL" id="FQZQ01000009">
    <property type="protein sequence ID" value="SHJ50076.1"/>
    <property type="molecule type" value="Genomic_DNA"/>
</dbReference>
<keyword evidence="11" id="KW-1185">Reference proteome</keyword>
<evidence type="ECO:0000256" key="5">
    <source>
        <dbReference type="ARBA" id="ARBA00022989"/>
    </source>
</evidence>
<dbReference type="Pfam" id="PF00005">
    <property type="entry name" value="ABC_tran"/>
    <property type="match status" value="1"/>
</dbReference>
<evidence type="ECO:0000256" key="4">
    <source>
        <dbReference type="ARBA" id="ARBA00022840"/>
    </source>
</evidence>
<dbReference type="InterPro" id="IPR017871">
    <property type="entry name" value="ABC_transporter-like_CS"/>
</dbReference>
<dbReference type="InterPro" id="IPR036640">
    <property type="entry name" value="ABC1_TM_sf"/>
</dbReference>
<dbReference type="Pfam" id="PF00664">
    <property type="entry name" value="ABC_membrane"/>
    <property type="match status" value="1"/>
</dbReference>
<dbReference type="Gene3D" id="3.40.50.300">
    <property type="entry name" value="P-loop containing nucleotide triphosphate hydrolases"/>
    <property type="match status" value="1"/>
</dbReference>
<comment type="subcellular location">
    <subcellularLocation>
        <location evidence="1">Cell membrane</location>
        <topology evidence="1">Multi-pass membrane protein</topology>
    </subcellularLocation>
</comment>
<sequence>MNNSNAAISPDEAGFRKLINRRMIVLRALLVTSGVVRDPVIILTFLNSLSRAAMMFAINETARTASDGMGWSVVLLVVSAITMLACGYLTRVRVHRLIVRVKEAMRLRMSRALLRANIDFLLSSSHGQVFSAMTSEVDEVSGAIINVIESIEAVVIVCIAVPYLFWISPSAALVTSGAMVLGGLGYLIFDRPARKEMVITSRARAEFCDRVSDMLAGWKEVRLRDTRRHAIEVETQRVIQKFGASANRAEELYSMSTAFGQAAVVLMLCFVVVVVPLLPGGNTAVMFQILTVLFLTSGPIELLFNAFPRMSRAENAYFRIQVVEAELLRMQSPGLQGEIVPRGSFQSLELRNVMATVSEAGNRDSDPFVLGPVNLTFKPGETIFICGGNGSGKTTLLGLITGLRNPDSGEILLDGASMDPETKAGFRELFSGVFSGFHLFDRTFGMTDQEVSLLKERIAELKLSDRVSLHEDRFSTLTLSAGQRRRLALAVALAESRPIIILDEFAADQDPANRAYFYDVLVPELAASGQLVIAVTHDDHQFGKCDRLIKMEAGKIVSDEPQSRGTLAKTP</sequence>
<dbReference type="InterPro" id="IPR003593">
    <property type="entry name" value="AAA+_ATPase"/>
</dbReference>
<dbReference type="SUPFAM" id="SSF90123">
    <property type="entry name" value="ABC transporter transmembrane region"/>
    <property type="match status" value="1"/>
</dbReference>
<dbReference type="Gene3D" id="1.20.1560.10">
    <property type="entry name" value="ABC transporter type 1, transmembrane domain"/>
    <property type="match status" value="1"/>
</dbReference>
<dbReference type="PROSITE" id="PS00211">
    <property type="entry name" value="ABC_TRANSPORTER_1"/>
    <property type="match status" value="1"/>
</dbReference>
<dbReference type="OrthoDB" id="9760776at2"/>
<feature type="transmembrane region" description="Helical" evidence="7">
    <location>
        <begin position="24"/>
        <end position="49"/>
    </location>
</feature>
<dbReference type="AlphaFoldDB" id="A0A1M6JTT8"/>
<dbReference type="GO" id="GO:0005886">
    <property type="term" value="C:plasma membrane"/>
    <property type="evidence" value="ECO:0007669"/>
    <property type="project" value="UniProtKB-SubCell"/>
</dbReference>
<dbReference type="GO" id="GO:0140359">
    <property type="term" value="F:ABC-type transporter activity"/>
    <property type="evidence" value="ECO:0007669"/>
    <property type="project" value="InterPro"/>
</dbReference>
<feature type="transmembrane region" description="Helical" evidence="7">
    <location>
        <begin position="258"/>
        <end position="278"/>
    </location>
</feature>
<protein>
    <submittedName>
        <fullName evidence="10">Putative ATP-binding cassette transporter</fullName>
    </submittedName>
</protein>
<evidence type="ECO:0000313" key="10">
    <source>
        <dbReference type="EMBL" id="SHJ50076.1"/>
    </source>
</evidence>
<evidence type="ECO:0000256" key="7">
    <source>
        <dbReference type="SAM" id="Phobius"/>
    </source>
</evidence>
<feature type="domain" description="ABC transporter" evidence="8">
    <location>
        <begin position="348"/>
        <end position="570"/>
    </location>
</feature>
<gene>
    <name evidence="10" type="ORF">SAMN05444000_109117</name>
</gene>
<dbReference type="InterPro" id="IPR039421">
    <property type="entry name" value="Type_1_exporter"/>
</dbReference>
<dbReference type="PANTHER" id="PTHR24221:SF654">
    <property type="entry name" value="ATP-BINDING CASSETTE SUB-FAMILY B MEMBER 6"/>
    <property type="match status" value="1"/>
</dbReference>
<feature type="transmembrane region" description="Helical" evidence="7">
    <location>
        <begin position="69"/>
        <end position="90"/>
    </location>
</feature>
<dbReference type="GO" id="GO:0034040">
    <property type="term" value="F:ATPase-coupled lipid transmembrane transporter activity"/>
    <property type="evidence" value="ECO:0007669"/>
    <property type="project" value="TreeGrafter"/>
</dbReference>
<keyword evidence="3" id="KW-0547">Nucleotide-binding</keyword>
<evidence type="ECO:0000313" key="11">
    <source>
        <dbReference type="Proteomes" id="UP000183982"/>
    </source>
</evidence>
<evidence type="ECO:0000259" key="9">
    <source>
        <dbReference type="PROSITE" id="PS50929"/>
    </source>
</evidence>
<name>A0A1M6JTT8_9RHOB</name>
<feature type="transmembrane region" description="Helical" evidence="7">
    <location>
        <begin position="284"/>
        <end position="304"/>
    </location>
</feature>
<keyword evidence="6 7" id="KW-0472">Membrane</keyword>
<dbReference type="RefSeq" id="WP_139280690.1">
    <property type="nucleotide sequence ID" value="NZ_FQZQ01000009.1"/>
</dbReference>
<dbReference type="PROSITE" id="PS50929">
    <property type="entry name" value="ABC_TM1F"/>
    <property type="match status" value="1"/>
</dbReference>
<feature type="transmembrane region" description="Helical" evidence="7">
    <location>
        <begin position="143"/>
        <end position="165"/>
    </location>
</feature>
<dbReference type="SUPFAM" id="SSF52540">
    <property type="entry name" value="P-loop containing nucleoside triphosphate hydrolases"/>
    <property type="match status" value="1"/>
</dbReference>
<evidence type="ECO:0000256" key="6">
    <source>
        <dbReference type="ARBA" id="ARBA00023136"/>
    </source>
</evidence>
<dbReference type="InterPro" id="IPR003439">
    <property type="entry name" value="ABC_transporter-like_ATP-bd"/>
</dbReference>
<dbReference type="CDD" id="cd03228">
    <property type="entry name" value="ABCC_MRP_Like"/>
    <property type="match status" value="1"/>
</dbReference>
<proteinExistence type="predicted"/>
<feature type="domain" description="ABC transmembrane type-1" evidence="9">
    <location>
        <begin position="40"/>
        <end position="312"/>
    </location>
</feature>
<reference evidence="11" key="1">
    <citation type="submission" date="2016-11" db="EMBL/GenBank/DDBJ databases">
        <authorList>
            <person name="Varghese N."/>
            <person name="Submissions S."/>
        </authorList>
    </citation>
    <scope>NUCLEOTIDE SEQUENCE [LARGE SCALE GENOMIC DNA]</scope>
    <source>
        <strain evidence="11">DSM 100564</strain>
    </source>
</reference>
<organism evidence="10 11">
    <name type="scientific">Shimia gijangensis</name>
    <dbReference type="NCBI Taxonomy" id="1470563"/>
    <lineage>
        <taxon>Bacteria</taxon>
        <taxon>Pseudomonadati</taxon>
        <taxon>Pseudomonadota</taxon>
        <taxon>Alphaproteobacteria</taxon>
        <taxon>Rhodobacterales</taxon>
        <taxon>Roseobacteraceae</taxon>
    </lineage>
</organism>
<dbReference type="InterPro" id="IPR011527">
    <property type="entry name" value="ABC1_TM_dom"/>
</dbReference>
<dbReference type="GO" id="GO:0005524">
    <property type="term" value="F:ATP binding"/>
    <property type="evidence" value="ECO:0007669"/>
    <property type="project" value="UniProtKB-KW"/>
</dbReference>
<evidence type="ECO:0000256" key="3">
    <source>
        <dbReference type="ARBA" id="ARBA00022741"/>
    </source>
</evidence>
<feature type="transmembrane region" description="Helical" evidence="7">
    <location>
        <begin position="171"/>
        <end position="189"/>
    </location>
</feature>
<dbReference type="PROSITE" id="PS50893">
    <property type="entry name" value="ABC_TRANSPORTER_2"/>
    <property type="match status" value="1"/>
</dbReference>
<dbReference type="GO" id="GO:0016887">
    <property type="term" value="F:ATP hydrolysis activity"/>
    <property type="evidence" value="ECO:0007669"/>
    <property type="project" value="InterPro"/>
</dbReference>
<dbReference type="SMART" id="SM00382">
    <property type="entry name" value="AAA"/>
    <property type="match status" value="1"/>
</dbReference>
<evidence type="ECO:0000256" key="2">
    <source>
        <dbReference type="ARBA" id="ARBA00022692"/>
    </source>
</evidence>